<feature type="domain" description="FAD-binding PCMH-type" evidence="5">
    <location>
        <begin position="40"/>
        <end position="209"/>
    </location>
</feature>
<keyword evidence="7" id="KW-1185">Reference proteome</keyword>
<gene>
    <name evidence="6" type="ORF">SLS62_006601</name>
</gene>
<evidence type="ECO:0000256" key="4">
    <source>
        <dbReference type="ARBA" id="ARBA00023002"/>
    </source>
</evidence>
<protein>
    <recommendedName>
        <fullName evidence="5">FAD-binding PCMH-type domain-containing protein</fullName>
    </recommendedName>
</protein>
<comment type="caution">
    <text evidence="6">The sequence shown here is derived from an EMBL/GenBank/DDBJ whole genome shotgun (WGS) entry which is preliminary data.</text>
</comment>
<reference evidence="6 7" key="1">
    <citation type="submission" date="2024-02" db="EMBL/GenBank/DDBJ databases">
        <title>De novo assembly and annotation of 12 fungi associated with fruit tree decline syndrome in Ontario, Canada.</title>
        <authorList>
            <person name="Sulman M."/>
            <person name="Ellouze W."/>
            <person name="Ilyukhin E."/>
        </authorList>
    </citation>
    <scope>NUCLEOTIDE SEQUENCE [LARGE SCALE GENOMIC DNA]</scope>
    <source>
        <strain evidence="6 7">M11/M66-122</strain>
    </source>
</reference>
<evidence type="ECO:0000256" key="2">
    <source>
        <dbReference type="ARBA" id="ARBA00022630"/>
    </source>
</evidence>
<name>A0AAN9UYD5_9PEZI</name>
<evidence type="ECO:0000256" key="3">
    <source>
        <dbReference type="ARBA" id="ARBA00022827"/>
    </source>
</evidence>
<evidence type="ECO:0000313" key="7">
    <source>
        <dbReference type="Proteomes" id="UP001320420"/>
    </source>
</evidence>
<accession>A0AAN9UYD5</accession>
<dbReference type="PANTHER" id="PTHR42973">
    <property type="entry name" value="BINDING OXIDOREDUCTASE, PUTATIVE (AFU_ORTHOLOGUE AFUA_1G17690)-RELATED"/>
    <property type="match status" value="1"/>
</dbReference>
<organism evidence="6 7">
    <name type="scientific">Diatrype stigma</name>
    <dbReference type="NCBI Taxonomy" id="117547"/>
    <lineage>
        <taxon>Eukaryota</taxon>
        <taxon>Fungi</taxon>
        <taxon>Dikarya</taxon>
        <taxon>Ascomycota</taxon>
        <taxon>Pezizomycotina</taxon>
        <taxon>Sordariomycetes</taxon>
        <taxon>Xylariomycetidae</taxon>
        <taxon>Xylariales</taxon>
        <taxon>Diatrypaceae</taxon>
        <taxon>Diatrype</taxon>
    </lineage>
</organism>
<dbReference type="SUPFAM" id="SSF56176">
    <property type="entry name" value="FAD-binding/transporter-associated domain-like"/>
    <property type="match status" value="1"/>
</dbReference>
<dbReference type="GO" id="GO:0071949">
    <property type="term" value="F:FAD binding"/>
    <property type="evidence" value="ECO:0007669"/>
    <property type="project" value="InterPro"/>
</dbReference>
<keyword evidence="2" id="KW-0285">Flavoprotein</keyword>
<dbReference type="Proteomes" id="UP001320420">
    <property type="component" value="Unassembled WGS sequence"/>
</dbReference>
<keyword evidence="3" id="KW-0274">FAD</keyword>
<evidence type="ECO:0000259" key="5">
    <source>
        <dbReference type="PROSITE" id="PS51387"/>
    </source>
</evidence>
<dbReference type="PROSITE" id="PS51387">
    <property type="entry name" value="FAD_PCMH"/>
    <property type="match status" value="1"/>
</dbReference>
<dbReference type="InterPro" id="IPR036318">
    <property type="entry name" value="FAD-bd_PCMH-like_sf"/>
</dbReference>
<proteinExistence type="inferred from homology"/>
<sequence>MSVEQAVNVLKQEFPSDQLALPGTETYKTSNGSYLSARESDYAPLAIFQPKDTIEVSSFLRIAKENGVRFAIRGAGQQPLEACANIQDGITLDLRRLTGVELKEGVVSVGAGERWGPVYEKVQAAGLGVGGSRSAKGGIGGLSLAGGLSFFSSREGFICDNVINFEVVLASGAVVQANAQEHPDLWKALKGGGNNFGVVTRFDLRTFPQKPFWGGVVFYLASDSNYPGQVQALVDEIRKPDASEETHIMVNVGYSAQFGDQMMGLNQVYYTGADAASVYGGGDGSKASGDAGESAARVPPMLQPFTSVSSQIGQLNSLRMMTLVEGATEHAVMSSEQVRCAYMNCTLRADKDALVAAADIYTKAIEPLKPIDGIVLCLTLQAYPKSLLRRTAELGGNVLGLNNAEEPLVTVLLLTYWKHRKDDEQILAVLQRTLETIEKEAEARGQRVPYTYLNYASKFQDPFSSYGQENKRFLQDVSRKYDSDGLFQSNVPGGFKLF</sequence>
<dbReference type="EMBL" id="JAKJXP020000049">
    <property type="protein sequence ID" value="KAK7751514.1"/>
    <property type="molecule type" value="Genomic_DNA"/>
</dbReference>
<dbReference type="InterPro" id="IPR016169">
    <property type="entry name" value="FAD-bd_PCMH_sub2"/>
</dbReference>
<evidence type="ECO:0000313" key="6">
    <source>
        <dbReference type="EMBL" id="KAK7751514.1"/>
    </source>
</evidence>
<keyword evidence="4" id="KW-0560">Oxidoreductase</keyword>
<evidence type="ECO:0000256" key="1">
    <source>
        <dbReference type="ARBA" id="ARBA00005466"/>
    </source>
</evidence>
<dbReference type="Gene3D" id="3.30.465.10">
    <property type="match status" value="1"/>
</dbReference>
<comment type="similarity">
    <text evidence="1">Belongs to the oxygen-dependent FAD-linked oxidoreductase family.</text>
</comment>
<dbReference type="InterPro" id="IPR016166">
    <property type="entry name" value="FAD-bd_PCMH"/>
</dbReference>
<dbReference type="Pfam" id="PF01565">
    <property type="entry name" value="FAD_binding_4"/>
    <property type="match status" value="1"/>
</dbReference>
<dbReference type="GO" id="GO:0016491">
    <property type="term" value="F:oxidoreductase activity"/>
    <property type="evidence" value="ECO:0007669"/>
    <property type="project" value="UniProtKB-KW"/>
</dbReference>
<dbReference type="InterPro" id="IPR006094">
    <property type="entry name" value="Oxid_FAD_bind_N"/>
</dbReference>
<dbReference type="AlphaFoldDB" id="A0AAN9UYD5"/>
<dbReference type="PANTHER" id="PTHR42973:SF22">
    <property type="entry name" value="FAD-BINDING PCMH-TYPE DOMAIN-CONTAINING PROTEIN-RELATED"/>
    <property type="match status" value="1"/>
</dbReference>
<dbReference type="InterPro" id="IPR050416">
    <property type="entry name" value="FAD-linked_Oxidoreductase"/>
</dbReference>